<dbReference type="InterPro" id="IPR030395">
    <property type="entry name" value="GP_PDE_dom"/>
</dbReference>
<name>A0A483CLR5_9EURY</name>
<evidence type="ECO:0000259" key="1">
    <source>
        <dbReference type="PROSITE" id="PS51704"/>
    </source>
</evidence>
<proteinExistence type="predicted"/>
<dbReference type="Proteomes" id="UP000292580">
    <property type="component" value="Unassembled WGS sequence"/>
</dbReference>
<evidence type="ECO:0000313" key="3">
    <source>
        <dbReference type="Proteomes" id="UP000292580"/>
    </source>
</evidence>
<dbReference type="GO" id="GO:0006629">
    <property type="term" value="P:lipid metabolic process"/>
    <property type="evidence" value="ECO:0007669"/>
    <property type="project" value="InterPro"/>
</dbReference>
<keyword evidence="3" id="KW-1185">Reference proteome</keyword>
<dbReference type="InterPro" id="IPR017946">
    <property type="entry name" value="PLC-like_Pdiesterase_TIM-brl"/>
</dbReference>
<dbReference type="PROSITE" id="PS51704">
    <property type="entry name" value="GP_PDE"/>
    <property type="match status" value="1"/>
</dbReference>
<dbReference type="PANTHER" id="PTHR46211">
    <property type="entry name" value="GLYCEROPHOSPHORYL DIESTER PHOSPHODIESTERASE"/>
    <property type="match status" value="1"/>
</dbReference>
<dbReference type="PANTHER" id="PTHR46211:SF1">
    <property type="entry name" value="GLYCEROPHOSPHODIESTER PHOSPHODIESTERASE, CYTOPLASMIC"/>
    <property type="match status" value="1"/>
</dbReference>
<accession>A0A483CLR5</accession>
<dbReference type="EMBL" id="PGCL01000003">
    <property type="protein sequence ID" value="TAJ43939.1"/>
    <property type="molecule type" value="Genomic_DNA"/>
</dbReference>
<dbReference type="OrthoDB" id="19020at2157"/>
<dbReference type="Pfam" id="PF03009">
    <property type="entry name" value="GDPD"/>
    <property type="match status" value="1"/>
</dbReference>
<reference evidence="2 3" key="1">
    <citation type="submission" date="2017-11" db="EMBL/GenBank/DDBJ databases">
        <title>Isolation and Characterization of Methanofollis Species from Methane Seep Offshore SW Taiwan.</title>
        <authorList>
            <person name="Teng N.-H."/>
            <person name="Lai M.-C."/>
            <person name="Chen S.-C."/>
        </authorList>
    </citation>
    <scope>NUCLEOTIDE SEQUENCE [LARGE SCALE GENOMIC DNA]</scope>
    <source>
        <strain evidence="2 3">FWC-SCC2</strain>
    </source>
</reference>
<dbReference type="CDD" id="cd08556">
    <property type="entry name" value="GDPD"/>
    <property type="match status" value="1"/>
</dbReference>
<feature type="domain" description="GP-PDE" evidence="1">
    <location>
        <begin position="1"/>
        <end position="222"/>
    </location>
</feature>
<sequence length="229" mass="24419">MFIVGHRGARARAPENTLRALERGIGCADVVEVDVRLSRDRVPVVIHDATLERTTDGRGAVGRFTANELARLDAGEGEKIPLLEEAVACAAGRAGLFVEIKERGSEEAVCRTLRDHPLDTIVVVSFHRESIERVRALLPGLRTGLISSRSDPDPVETAAAIGADAVLPGKDLLTADLVGRAHHRGLIVIPWVLNSADEVAKAGRLGADGFATDDPCAARGWLTPPEIPL</sequence>
<evidence type="ECO:0000313" key="2">
    <source>
        <dbReference type="EMBL" id="TAJ43939.1"/>
    </source>
</evidence>
<dbReference type="GO" id="GO:0008081">
    <property type="term" value="F:phosphoric diester hydrolase activity"/>
    <property type="evidence" value="ECO:0007669"/>
    <property type="project" value="InterPro"/>
</dbReference>
<organism evidence="2 3">
    <name type="scientific">Methanofollis fontis</name>
    <dbReference type="NCBI Taxonomy" id="2052832"/>
    <lineage>
        <taxon>Archaea</taxon>
        <taxon>Methanobacteriati</taxon>
        <taxon>Methanobacteriota</taxon>
        <taxon>Stenosarchaea group</taxon>
        <taxon>Methanomicrobia</taxon>
        <taxon>Methanomicrobiales</taxon>
        <taxon>Methanomicrobiaceae</taxon>
        <taxon>Methanofollis</taxon>
    </lineage>
</organism>
<gene>
    <name evidence="2" type="ORF">CUJ86_07740</name>
</gene>
<dbReference type="Gene3D" id="3.20.20.190">
    <property type="entry name" value="Phosphatidylinositol (PI) phosphodiesterase"/>
    <property type="match status" value="1"/>
</dbReference>
<dbReference type="RefSeq" id="WP_130646999.1">
    <property type="nucleotide sequence ID" value="NZ_PGCL01000003.1"/>
</dbReference>
<dbReference type="AlphaFoldDB" id="A0A483CLR5"/>
<protein>
    <submittedName>
        <fullName evidence="2">Glycerophosphodiester phosphodiesterase</fullName>
    </submittedName>
</protein>
<dbReference type="SUPFAM" id="SSF51695">
    <property type="entry name" value="PLC-like phosphodiesterases"/>
    <property type="match status" value="1"/>
</dbReference>
<comment type="caution">
    <text evidence="2">The sequence shown here is derived from an EMBL/GenBank/DDBJ whole genome shotgun (WGS) entry which is preliminary data.</text>
</comment>